<evidence type="ECO:0000313" key="2">
    <source>
        <dbReference type="Proteomes" id="UP000199658"/>
    </source>
</evidence>
<name>A0A1I6HA95_9RHOB</name>
<reference evidence="2" key="1">
    <citation type="submission" date="2016-10" db="EMBL/GenBank/DDBJ databases">
        <authorList>
            <person name="Varghese N."/>
            <person name="Submissions S."/>
        </authorList>
    </citation>
    <scope>NUCLEOTIDE SEQUENCE [LARGE SCALE GENOMIC DNA]</scope>
    <source>
        <strain evidence="2">DSM 26921</strain>
    </source>
</reference>
<gene>
    <name evidence="1" type="ORF">SAMN04488002_2743</name>
</gene>
<dbReference type="Proteomes" id="UP000199658">
    <property type="component" value="Unassembled WGS sequence"/>
</dbReference>
<protein>
    <submittedName>
        <fullName evidence="1">Uncharacterized protein</fullName>
    </submittedName>
</protein>
<accession>A0A1I6HA95</accession>
<dbReference type="AlphaFoldDB" id="A0A1I6HA95"/>
<dbReference type="STRING" id="670154.SAMN04488002_2743"/>
<sequence>MLKKPKTRESLEVMLASCSDPLFPEGMGEARVTLNSRDVSGLSEFGRSPRDLAEELGGKARRLFKTAKGA</sequence>
<evidence type="ECO:0000313" key="1">
    <source>
        <dbReference type="EMBL" id="SFR51459.1"/>
    </source>
</evidence>
<organism evidence="1 2">
    <name type="scientific">Litoreibacter janthinus</name>
    <dbReference type="NCBI Taxonomy" id="670154"/>
    <lineage>
        <taxon>Bacteria</taxon>
        <taxon>Pseudomonadati</taxon>
        <taxon>Pseudomonadota</taxon>
        <taxon>Alphaproteobacteria</taxon>
        <taxon>Rhodobacterales</taxon>
        <taxon>Roseobacteraceae</taxon>
        <taxon>Litoreibacter</taxon>
    </lineage>
</organism>
<dbReference type="EMBL" id="FOYO01000001">
    <property type="protein sequence ID" value="SFR51459.1"/>
    <property type="molecule type" value="Genomic_DNA"/>
</dbReference>
<proteinExistence type="predicted"/>
<keyword evidence="2" id="KW-1185">Reference proteome</keyword>